<dbReference type="EMBL" id="JAGSOY010000310">
    <property type="protein sequence ID" value="MBU2714477.1"/>
    <property type="molecule type" value="Genomic_DNA"/>
</dbReference>
<dbReference type="InterPro" id="IPR056640">
    <property type="entry name" value="DUF7738"/>
</dbReference>
<feature type="domain" description="DUF7738" evidence="2">
    <location>
        <begin position="35"/>
        <end position="105"/>
    </location>
</feature>
<feature type="chain" id="PRO_5046739437" description="DUF7738 domain-containing protein" evidence="1">
    <location>
        <begin position="31"/>
        <end position="204"/>
    </location>
</feature>
<comment type="caution">
    <text evidence="3">The sequence shown here is derived from an EMBL/GenBank/DDBJ whole genome shotgun (WGS) entry which is preliminary data.</text>
</comment>
<gene>
    <name evidence="3" type="ORF">KCG35_25840</name>
</gene>
<keyword evidence="4" id="KW-1185">Reference proteome</keyword>
<evidence type="ECO:0000313" key="4">
    <source>
        <dbReference type="Proteomes" id="UP000690515"/>
    </source>
</evidence>
<evidence type="ECO:0000313" key="3">
    <source>
        <dbReference type="EMBL" id="MBU2714477.1"/>
    </source>
</evidence>
<feature type="signal peptide" evidence="1">
    <location>
        <begin position="1"/>
        <end position="30"/>
    </location>
</feature>
<reference evidence="3 4" key="1">
    <citation type="submission" date="2021-04" db="EMBL/GenBank/DDBJ databases">
        <authorList>
            <person name="Pira H."/>
            <person name="Risdian C."/>
            <person name="Wink J."/>
        </authorList>
    </citation>
    <scope>NUCLEOTIDE SEQUENCE [LARGE SCALE GENOMIC DNA]</scope>
    <source>
        <strain evidence="3 4">WH53</strain>
    </source>
</reference>
<dbReference type="RefSeq" id="WP_215822768.1">
    <property type="nucleotide sequence ID" value="NZ_JAGSOY010000310.1"/>
</dbReference>
<dbReference type="Proteomes" id="UP000690515">
    <property type="component" value="Unassembled WGS sequence"/>
</dbReference>
<organism evidence="3 4">
    <name type="scientific">Zooshikella harenae</name>
    <dbReference type="NCBI Taxonomy" id="2827238"/>
    <lineage>
        <taxon>Bacteria</taxon>
        <taxon>Pseudomonadati</taxon>
        <taxon>Pseudomonadota</taxon>
        <taxon>Gammaproteobacteria</taxon>
        <taxon>Oceanospirillales</taxon>
        <taxon>Zooshikellaceae</taxon>
        <taxon>Zooshikella</taxon>
    </lineage>
</organism>
<dbReference type="Pfam" id="PF24880">
    <property type="entry name" value="DUF7738"/>
    <property type="match status" value="1"/>
</dbReference>
<keyword evidence="1" id="KW-0732">Signal</keyword>
<protein>
    <recommendedName>
        <fullName evidence="2">DUF7738 domain-containing protein</fullName>
    </recommendedName>
</protein>
<accession>A0ABS5ZMA7</accession>
<evidence type="ECO:0000259" key="2">
    <source>
        <dbReference type="Pfam" id="PF24880"/>
    </source>
</evidence>
<sequence length="204" mass="23718">MTMNRIHKSTTQLTLQVLLLITLMPITAFSNDNVVEIDGCYLKYNGKKVHYGTHKDEWYKVFGPPDKESKNISWLIWSKFGLNVYFSTETNNTGTVSIYLAPMAAESASIEEAYEEDEPNLRNKIRYRSWLAHTKSARIKIRGQILDWQIHPYEFNALLKKHNKPTLFSEDFFGYFGRLPCDNGKSAHLHYLLPDLSILYTMED</sequence>
<proteinExistence type="predicted"/>
<evidence type="ECO:0000256" key="1">
    <source>
        <dbReference type="SAM" id="SignalP"/>
    </source>
</evidence>
<name>A0ABS5ZMA7_9GAMM</name>